<reference evidence="2" key="3">
    <citation type="submission" date="2021-05" db="EMBL/GenBank/DDBJ databases">
        <authorList>
            <person name="Stine C."/>
        </authorList>
    </citation>
    <scope>NUCLEOTIDE SEQUENCE</scope>
    <source>
        <strain evidence="2">TDS0091212</strain>
    </source>
</reference>
<dbReference type="Pfam" id="PF11869">
    <property type="entry name" value="DUF3389"/>
    <property type="match status" value="1"/>
</dbReference>
<organism evidence="3 5">
    <name type="scientific">Vibrio cholerae</name>
    <dbReference type="NCBI Taxonomy" id="666"/>
    <lineage>
        <taxon>Bacteria</taxon>
        <taxon>Pseudomonadati</taxon>
        <taxon>Pseudomonadota</taxon>
        <taxon>Gammaproteobacteria</taxon>
        <taxon>Vibrionales</taxon>
        <taxon>Vibrionaceae</taxon>
        <taxon>Vibrio</taxon>
    </lineage>
</organism>
<accession>A0A085R906</accession>
<proteinExistence type="predicted"/>
<dbReference type="KEGG" id="vcq:EN18_01310"/>
<evidence type="ECO:0000313" key="5">
    <source>
        <dbReference type="Proteomes" id="UP000471242"/>
    </source>
</evidence>
<evidence type="ECO:0000313" key="1">
    <source>
        <dbReference type="EMBL" id="CSC57097.1"/>
    </source>
</evidence>
<protein>
    <submittedName>
        <fullName evidence="3">DUF3389 domain-containing protein</fullName>
    </submittedName>
    <submittedName>
        <fullName evidence="1">PTS system transporter subunit IIA</fullName>
    </submittedName>
</protein>
<gene>
    <name evidence="3" type="ORF">D6U24_10310</name>
    <name evidence="1" type="ORF">ERS013200_01704</name>
    <name evidence="2" type="ORF">KIN13_13180</name>
</gene>
<dbReference type="OMA" id="MYAMVED"/>
<dbReference type="EMBL" id="CWQY01000009">
    <property type="protein sequence ID" value="CSC57097.1"/>
    <property type="molecule type" value="Genomic_DNA"/>
</dbReference>
<dbReference type="Proteomes" id="UP001196338">
    <property type="component" value="Unassembled WGS sequence"/>
</dbReference>
<reference evidence="3 5" key="2">
    <citation type="submission" date="2018-09" db="EMBL/GenBank/DDBJ databases">
        <title>Genomic epidemiology reveals two lineages of Vibrio cholerae that can cause global cholera epidemics despite absence of cholera toxin gene.</title>
        <authorList>
            <person name="Wang H."/>
            <person name="Zen W."/>
            <person name="Yu H."/>
            <person name="Zhang W."/>
            <person name="Pan J."/>
            <person name="Yang C."/>
            <person name="Cui Y."/>
        </authorList>
    </citation>
    <scope>NUCLEOTIDE SEQUENCE [LARGE SCALE GENOMIC DNA]</scope>
    <source>
        <strain evidence="3 5">00-1_S85</strain>
    </source>
</reference>
<evidence type="ECO:0000313" key="4">
    <source>
        <dbReference type="Proteomes" id="UP000041770"/>
    </source>
</evidence>
<evidence type="ECO:0000313" key="2">
    <source>
        <dbReference type="EMBL" id="MBS7674379.1"/>
    </source>
</evidence>
<reference evidence="1 4" key="1">
    <citation type="submission" date="2015-07" db="EMBL/GenBank/DDBJ databases">
        <authorList>
            <consortium name="Pathogen Informatics"/>
        </authorList>
    </citation>
    <scope>NUCLEOTIDE SEQUENCE [LARGE SCALE GENOMIC DNA]</scope>
    <source>
        <strain evidence="1 4">A316</strain>
    </source>
</reference>
<dbReference type="Proteomes" id="UP000471242">
    <property type="component" value="Unassembled WGS sequence"/>
</dbReference>
<dbReference type="EMBL" id="JAHBND010000556">
    <property type="protein sequence ID" value="MBS7674379.1"/>
    <property type="molecule type" value="Genomic_DNA"/>
</dbReference>
<dbReference type="Proteomes" id="UP000041770">
    <property type="component" value="Unassembled WGS sequence"/>
</dbReference>
<reference evidence="2" key="4">
    <citation type="submission" date="2023-08" db="EMBL/GenBank/DDBJ databases">
        <title>Vibrio cholerae Outbreaks in Tanzania Exemplify Founder Flush: Simultaneous Increases in Population Size and Genetic Diversity.</title>
        <authorList>
            <person name="Debes A.K."/>
            <person name="Mohammed A."/>
            <person name="Maseke I."/>
            <person name="Almeida M."/>
            <person name="Li S."/>
            <person name="Matimba H."/>
            <person name="Joachim A."/>
            <person name="Mizinduko M."/>
            <person name="Nyanga S."/>
            <person name="Kelly M."/>
            <person name="Kachwamba Y."/>
            <person name="Schaffer A.M."/>
            <person name="Nyanga A.S."/>
            <person name="Mghamba J."/>
            <person name="Mosha F.S."/>
            <person name="Sack D.A."/>
            <person name="Stine O.C."/>
        </authorList>
    </citation>
    <scope>NUCLEOTIDE SEQUENCE</scope>
    <source>
        <strain evidence="2">TDS0091212</strain>
    </source>
</reference>
<dbReference type="EMBL" id="QZRB01000013">
    <property type="protein sequence ID" value="MVD23750.1"/>
    <property type="molecule type" value="Genomic_DNA"/>
</dbReference>
<dbReference type="InterPro" id="IPR021811">
    <property type="entry name" value="DUF3389"/>
</dbReference>
<sequence>MVIQFSGGKIIVTPHEVVVRLGHDNRVTLQAQAEAITLMGKGANVMIANGSESKWSVKLDDEEQLSAIAQTLGCDLL</sequence>
<dbReference type="RefSeq" id="WP_000236616.1">
    <property type="nucleotide sequence ID" value="NZ_JAACMK010000034.1"/>
</dbReference>
<dbReference type="AlphaFoldDB" id="A0A085R906"/>
<name>A0A085R906_VIBCL</name>
<evidence type="ECO:0000313" key="3">
    <source>
        <dbReference type="EMBL" id="MVD23750.1"/>
    </source>
</evidence>